<proteinExistence type="predicted"/>
<dbReference type="eggNOG" id="ENOG503424N">
    <property type="taxonomic scope" value="Bacteria"/>
</dbReference>
<evidence type="ECO:0000313" key="1">
    <source>
        <dbReference type="EMBL" id="KRL56608.1"/>
    </source>
</evidence>
<organism evidence="1 2">
    <name type="scientific">Furfurilactobacillus rossiae DSM 15814</name>
    <dbReference type="NCBI Taxonomy" id="1114972"/>
    <lineage>
        <taxon>Bacteria</taxon>
        <taxon>Bacillati</taxon>
        <taxon>Bacillota</taxon>
        <taxon>Bacilli</taxon>
        <taxon>Lactobacillales</taxon>
        <taxon>Lactobacillaceae</taxon>
        <taxon>Furfurilactobacillus</taxon>
    </lineage>
</organism>
<comment type="caution">
    <text evidence="1">The sequence shown here is derived from an EMBL/GenBank/DDBJ whole genome shotgun (WGS) entry which is preliminary data.</text>
</comment>
<sequence length="111" mass="12979">MAEEPAPLKEPGHESLDMIEEITRKDGSKYMEIGNMVHNGRAEFAAEKKFIKEVRILKLNIPESANVIKYEDYINHHFLMQGWDMDHWEEWIKTPEIQAVVDSILRENQVG</sequence>
<gene>
    <name evidence="1" type="ORF">FD35_GL001702</name>
</gene>
<evidence type="ECO:0000313" key="2">
    <source>
        <dbReference type="Proteomes" id="UP000051999"/>
    </source>
</evidence>
<dbReference type="Proteomes" id="UP000051999">
    <property type="component" value="Unassembled WGS sequence"/>
</dbReference>
<dbReference type="RefSeq" id="WP_017262242.1">
    <property type="nucleotide sequence ID" value="NZ_AUAW01000005.1"/>
</dbReference>
<name>A0A0R1RHZ8_9LACO</name>
<keyword evidence="2" id="KW-1185">Reference proteome</keyword>
<accession>A0A0R1RHZ8</accession>
<dbReference type="EMBL" id="AZFF01000003">
    <property type="protein sequence ID" value="KRL56608.1"/>
    <property type="molecule type" value="Genomic_DNA"/>
</dbReference>
<dbReference type="AlphaFoldDB" id="A0A0R1RHZ8"/>
<protein>
    <submittedName>
        <fullName evidence="1">Uncharacterized protein</fullName>
    </submittedName>
</protein>
<reference evidence="1 2" key="1">
    <citation type="journal article" date="2015" name="Genome Announc.">
        <title>Expanding the biotechnology potential of lactobacilli through comparative genomics of 213 strains and associated genera.</title>
        <authorList>
            <person name="Sun Z."/>
            <person name="Harris H.M."/>
            <person name="McCann A."/>
            <person name="Guo C."/>
            <person name="Argimon S."/>
            <person name="Zhang W."/>
            <person name="Yang X."/>
            <person name="Jeffery I.B."/>
            <person name="Cooney J.C."/>
            <person name="Kagawa T.F."/>
            <person name="Liu W."/>
            <person name="Song Y."/>
            <person name="Salvetti E."/>
            <person name="Wrobel A."/>
            <person name="Rasinkangas P."/>
            <person name="Parkhill J."/>
            <person name="Rea M.C."/>
            <person name="O'Sullivan O."/>
            <person name="Ritari J."/>
            <person name="Douillard F.P."/>
            <person name="Paul Ross R."/>
            <person name="Yang R."/>
            <person name="Briner A.E."/>
            <person name="Felis G.E."/>
            <person name="de Vos W.M."/>
            <person name="Barrangou R."/>
            <person name="Klaenhammer T.R."/>
            <person name="Caufield P.W."/>
            <person name="Cui Y."/>
            <person name="Zhang H."/>
            <person name="O'Toole P.W."/>
        </authorList>
    </citation>
    <scope>NUCLEOTIDE SEQUENCE [LARGE SCALE GENOMIC DNA]</scope>
    <source>
        <strain evidence="1 2">DSM 15814</strain>
    </source>
</reference>
<dbReference type="STRING" id="1114972.FD35_GL001702"/>
<dbReference type="OrthoDB" id="2141081at2"/>
<dbReference type="PATRIC" id="fig|1114972.6.peg.1729"/>